<dbReference type="GO" id="GO:0007166">
    <property type="term" value="P:cell surface receptor signaling pathway"/>
    <property type="evidence" value="ECO:0007669"/>
    <property type="project" value="InterPro"/>
</dbReference>
<dbReference type="GO" id="GO:0005886">
    <property type="term" value="C:plasma membrane"/>
    <property type="evidence" value="ECO:0007669"/>
    <property type="project" value="TreeGrafter"/>
</dbReference>
<dbReference type="InterPro" id="IPR032471">
    <property type="entry name" value="AGRL2-4_GAIN_subdom_A"/>
</dbReference>
<dbReference type="FunFam" id="1.25.40.610:FF:000006">
    <property type="entry name" value="latrophilin Cirl isoform X2"/>
    <property type="match status" value="1"/>
</dbReference>
<keyword evidence="2 9" id="KW-0812">Transmembrane</keyword>
<name>A0A7R9I079_9NEOP</name>
<dbReference type="GO" id="GO:0004930">
    <property type="term" value="F:G protein-coupled receptor activity"/>
    <property type="evidence" value="ECO:0007669"/>
    <property type="project" value="UniProtKB-KW"/>
</dbReference>
<organism evidence="12">
    <name type="scientific">Timema bartmani</name>
    <dbReference type="NCBI Taxonomy" id="61472"/>
    <lineage>
        <taxon>Eukaryota</taxon>
        <taxon>Metazoa</taxon>
        <taxon>Ecdysozoa</taxon>
        <taxon>Arthropoda</taxon>
        <taxon>Hexapoda</taxon>
        <taxon>Insecta</taxon>
        <taxon>Pterygota</taxon>
        <taxon>Neoptera</taxon>
        <taxon>Polyneoptera</taxon>
        <taxon>Phasmatodea</taxon>
        <taxon>Timematodea</taxon>
        <taxon>Timematoidea</taxon>
        <taxon>Timematidae</taxon>
        <taxon>Timema</taxon>
    </lineage>
</organism>
<evidence type="ECO:0000256" key="3">
    <source>
        <dbReference type="ARBA" id="ARBA00022989"/>
    </source>
</evidence>
<feature type="domain" description="SUEL-type lectin" evidence="10">
    <location>
        <begin position="13"/>
        <end position="168"/>
    </location>
</feature>
<sequence>MNIEQPRYDTAYACEGKTLKIECNEGEIIHLIRANYGRFSITICNDHGNTEWSLLTNWYILVGQSLLLLHNNFGLPGPRPASMSDCVCGTLMSLSSMGGGSLPSNPRNASGTELANALVLLSYTAEDGDIEYTGCSQQQNCSILATTSMFGDPCPGTLKYLEAHYQCMPAATTTATSRPSPPWLITSPPSVWNTAKSVTLRPPLKMSTSTERSTTIPLLVVNTSTTSSNSIGTQTSVPAAPPSEVEEVLVPHSTSSLPPSALPPSWKTTHWLTTASSTLVLDYTPSPSITWLQENELVLCSPTSARNLYWNWTQAGEVNVQPCPGGATGLARWRCVVLKPLTLVSPPTVSWLPDTPDLSECRSLWLTNLESRVEEGDSIISISNDLSQVTSSKTLYGGDMMTTTKIIKKMAQKMAQDIQTFPDPRQREAIVTELLHGVVVTGSNLLDSSQHPSWLDLSHKEQMRVATSLLMGLEENAFLLADTVIREKTVIQNIPRPATYLQRGNTNDSAISGLPSVQIVSVFAYFIVLSVRVVETRNVGTEQFPSPTTYEHWQDSQDWLQIPRGALLENSEGGLVRLVFVAFNRLEEILQPYSDPSTVDVIGENGEVTTGIRTARNTTRVLNSKVISASLGKGRHIALTKPVRLSLRHLRTENSDRTIIHKNLCICLLVAELLFLAGIGQTDKPVMCGIVAGLLHFFFLCAFGWMFLEGFQLYVMLIEVFEVEKSRIRWYYSFAYGVPLIIVAVSCVVDPFSYGTDKYCWLRADNFFIFSFVGPVIVVILANLVFLSMAIFMMCRHANASASMKSKEHSRLSSVRSAHVPYQLAAVHHISLFSIGGLQRPSQVLSGWIAHIVTMNEKVHKEYRKFIRRHSWLPKCLRCSKHSHNKERHSSLYAGSNGNPSAPNSHSTDSSALSPHGTSVGTGPPPHMHHHNTNHHRQSHPLHTNLQGENFPLINFHCFGGSCPFIGTPRRVELKMIVPRDLMATILAETWPLDIGYTSIPIHPKGKLK</sequence>
<dbReference type="Gene3D" id="1.25.40.610">
    <property type="match status" value="1"/>
</dbReference>
<evidence type="ECO:0000256" key="8">
    <source>
        <dbReference type="SAM" id="MobiDB-lite"/>
    </source>
</evidence>
<evidence type="ECO:0000256" key="6">
    <source>
        <dbReference type="ARBA" id="ARBA00023170"/>
    </source>
</evidence>
<keyword evidence="5 9" id="KW-0472">Membrane</keyword>
<dbReference type="AlphaFoldDB" id="A0A7R9I079"/>
<dbReference type="Pfam" id="PF16489">
    <property type="entry name" value="GAIN"/>
    <property type="match status" value="1"/>
</dbReference>
<evidence type="ECO:0000259" key="11">
    <source>
        <dbReference type="PROSITE" id="PS50261"/>
    </source>
</evidence>
<dbReference type="PANTHER" id="PTHR12011">
    <property type="entry name" value="ADHESION G-PROTEIN COUPLED RECEPTOR"/>
    <property type="match status" value="1"/>
</dbReference>
<evidence type="ECO:0000259" key="10">
    <source>
        <dbReference type="PROSITE" id="PS50228"/>
    </source>
</evidence>
<dbReference type="Pfam" id="PF02140">
    <property type="entry name" value="SUEL_Lectin"/>
    <property type="match status" value="1"/>
</dbReference>
<accession>A0A7R9I079</accession>
<keyword evidence="7" id="KW-0807">Transducer</keyword>
<dbReference type="PRINTS" id="PR01694">
    <property type="entry name" value="BAIPRECURSOR"/>
</dbReference>
<feature type="transmembrane region" description="Helical" evidence="9">
    <location>
        <begin position="728"/>
        <end position="755"/>
    </location>
</feature>
<feature type="region of interest" description="Disordered" evidence="8">
    <location>
        <begin position="888"/>
        <end position="946"/>
    </location>
</feature>
<feature type="compositionally biased region" description="Basic residues" evidence="8">
    <location>
        <begin position="927"/>
        <end position="940"/>
    </location>
</feature>
<evidence type="ECO:0008006" key="13">
    <source>
        <dbReference type="Google" id="ProtNLM"/>
    </source>
</evidence>
<evidence type="ECO:0000313" key="12">
    <source>
        <dbReference type="EMBL" id="CAD7442636.1"/>
    </source>
</evidence>
<dbReference type="InterPro" id="IPR000922">
    <property type="entry name" value="Lectin_gal-bd_dom"/>
</dbReference>
<feature type="transmembrane region" description="Helical" evidence="9">
    <location>
        <begin position="686"/>
        <end position="708"/>
    </location>
</feature>
<feature type="compositionally biased region" description="Polar residues" evidence="8">
    <location>
        <begin position="893"/>
        <end position="921"/>
    </location>
</feature>
<dbReference type="PANTHER" id="PTHR12011:SF347">
    <property type="entry name" value="FI21270P1-RELATED"/>
    <property type="match status" value="1"/>
</dbReference>
<feature type="transmembrane region" description="Helical" evidence="9">
    <location>
        <begin position="767"/>
        <end position="794"/>
    </location>
</feature>
<evidence type="ECO:0000256" key="7">
    <source>
        <dbReference type="ARBA" id="ARBA00023224"/>
    </source>
</evidence>
<feature type="domain" description="G-protein coupled receptors family 2 profile 2" evidence="11">
    <location>
        <begin position="643"/>
        <end position="830"/>
    </location>
</feature>
<dbReference type="InterPro" id="IPR000832">
    <property type="entry name" value="GPCR_2_secretin-like"/>
</dbReference>
<dbReference type="Gene3D" id="2.60.120.740">
    <property type="match status" value="1"/>
</dbReference>
<dbReference type="PROSITE" id="PS50261">
    <property type="entry name" value="G_PROTEIN_RECEP_F2_4"/>
    <property type="match status" value="1"/>
</dbReference>
<dbReference type="Gene3D" id="1.20.1070.10">
    <property type="entry name" value="Rhodopsin 7-helix transmembrane proteins"/>
    <property type="match status" value="1"/>
</dbReference>
<evidence type="ECO:0000256" key="2">
    <source>
        <dbReference type="ARBA" id="ARBA00022692"/>
    </source>
</evidence>
<evidence type="ECO:0000256" key="1">
    <source>
        <dbReference type="ARBA" id="ARBA00004141"/>
    </source>
</evidence>
<keyword evidence="4" id="KW-0297">G-protein coupled receptor</keyword>
<reference evidence="12" key="1">
    <citation type="submission" date="2020-11" db="EMBL/GenBank/DDBJ databases">
        <authorList>
            <person name="Tran Van P."/>
        </authorList>
    </citation>
    <scope>NUCLEOTIDE SEQUENCE</scope>
</reference>
<gene>
    <name evidence="12" type="ORF">TBIB3V08_LOCUS5064</name>
</gene>
<comment type="subcellular location">
    <subcellularLocation>
        <location evidence="1">Membrane</location>
        <topology evidence="1">Multi-pass membrane protein</topology>
    </subcellularLocation>
</comment>
<keyword evidence="3 9" id="KW-1133">Transmembrane helix</keyword>
<proteinExistence type="predicted"/>
<dbReference type="EMBL" id="OD565799">
    <property type="protein sequence ID" value="CAD7442636.1"/>
    <property type="molecule type" value="Genomic_DNA"/>
</dbReference>
<dbReference type="PROSITE" id="PS50228">
    <property type="entry name" value="SUEL_LECTIN"/>
    <property type="match status" value="1"/>
</dbReference>
<dbReference type="InterPro" id="IPR017981">
    <property type="entry name" value="GPCR_2-like_7TM"/>
</dbReference>
<evidence type="ECO:0000256" key="5">
    <source>
        <dbReference type="ARBA" id="ARBA00023136"/>
    </source>
</evidence>
<evidence type="ECO:0000256" key="4">
    <source>
        <dbReference type="ARBA" id="ARBA00023040"/>
    </source>
</evidence>
<dbReference type="InterPro" id="IPR036445">
    <property type="entry name" value="GPCR_2_extracell_dom_sf"/>
</dbReference>
<dbReference type="InterPro" id="IPR008077">
    <property type="entry name" value="GPCR_2_brain_angio_inhib"/>
</dbReference>
<dbReference type="GO" id="GO:0030246">
    <property type="term" value="F:carbohydrate binding"/>
    <property type="evidence" value="ECO:0007669"/>
    <property type="project" value="InterPro"/>
</dbReference>
<dbReference type="Pfam" id="PF00002">
    <property type="entry name" value="7tm_2"/>
    <property type="match status" value="1"/>
</dbReference>
<protein>
    <recommendedName>
        <fullName evidence="13">Latrophilin Cirl</fullName>
    </recommendedName>
</protein>
<evidence type="ECO:0000256" key="9">
    <source>
        <dbReference type="SAM" id="Phobius"/>
    </source>
</evidence>
<keyword evidence="6" id="KW-0675">Receptor</keyword>
<feature type="transmembrane region" description="Helical" evidence="9">
    <location>
        <begin position="659"/>
        <end position="679"/>
    </location>
</feature>
<dbReference type="InterPro" id="IPR043159">
    <property type="entry name" value="Lectin_gal-bd_sf"/>
</dbReference>
<dbReference type="Gene3D" id="4.10.1240.10">
    <property type="entry name" value="GPCR, family 2, extracellular hormone receptor domain"/>
    <property type="match status" value="1"/>
</dbReference>